<organism evidence="15 16">
    <name type="scientific">Brevibacterium ravenspurgense</name>
    <dbReference type="NCBI Taxonomy" id="479117"/>
    <lineage>
        <taxon>Bacteria</taxon>
        <taxon>Bacillati</taxon>
        <taxon>Actinomycetota</taxon>
        <taxon>Actinomycetes</taxon>
        <taxon>Micrococcales</taxon>
        <taxon>Brevibacteriaceae</taxon>
        <taxon>Brevibacterium</taxon>
    </lineage>
</organism>
<accession>A0A150H5F0</accession>
<dbReference type="GO" id="GO:0032049">
    <property type="term" value="P:cardiolipin biosynthetic process"/>
    <property type="evidence" value="ECO:0007669"/>
    <property type="project" value="UniProtKB-UniRule"/>
</dbReference>
<keyword evidence="2" id="KW-1003">Cell membrane</keyword>
<dbReference type="PROSITE" id="PS50035">
    <property type="entry name" value="PLD"/>
    <property type="match status" value="2"/>
</dbReference>
<dbReference type="Gene3D" id="3.30.870.10">
    <property type="entry name" value="Endonuclease Chain A"/>
    <property type="match status" value="2"/>
</dbReference>
<gene>
    <name evidence="15" type="primary">cls_2</name>
    <name evidence="15" type="ORF">Bravens_01784</name>
</gene>
<dbReference type="PATRIC" id="fig|479117.4.peg.1767"/>
<evidence type="ECO:0000256" key="4">
    <source>
        <dbReference type="ARBA" id="ARBA00022679"/>
    </source>
</evidence>
<protein>
    <recommendedName>
        <fullName evidence="12">Cardiolipin synthase</fullName>
        <ecNumber evidence="12">2.7.8.-</ecNumber>
    </recommendedName>
</protein>
<keyword evidence="9 13" id="KW-0472">Membrane</keyword>
<feature type="domain" description="PLD phosphodiesterase" evidence="14">
    <location>
        <begin position="224"/>
        <end position="251"/>
    </location>
</feature>
<evidence type="ECO:0000256" key="3">
    <source>
        <dbReference type="ARBA" id="ARBA00022516"/>
    </source>
</evidence>
<keyword evidence="6" id="KW-0677">Repeat</keyword>
<proteinExistence type="predicted"/>
<dbReference type="InterPro" id="IPR022924">
    <property type="entry name" value="Cardiolipin_synthase"/>
</dbReference>
<reference evidence="15 16" key="1">
    <citation type="submission" date="2016-01" db="EMBL/GenBank/DDBJ databases">
        <title>Use of Whole Genome Sequencing to ascertain that Brevibacterium massiliense (Roux, Raoult 2009) is a later heterotypic synonym of Brevibacterium ravenspurgense (Mages 2008).</title>
        <authorList>
            <person name="Bernier A.-M."/>
            <person name="Burdz T."/>
            <person name="Huynh C."/>
            <person name="Pachecho A.L."/>
            <person name="Wiebe D."/>
            <person name="Bonner C."/>
            <person name="Bernard K."/>
        </authorList>
    </citation>
    <scope>NUCLEOTIDE SEQUENCE [LARGE SCALE GENOMIC DNA]</scope>
    <source>
        <strain evidence="15 16">CCUG56047</strain>
    </source>
</reference>
<dbReference type="NCBIfam" id="TIGR04265">
    <property type="entry name" value="bac_cardiolipin"/>
    <property type="match status" value="1"/>
</dbReference>
<comment type="subcellular location">
    <subcellularLocation>
        <location evidence="1">Cell membrane</location>
        <topology evidence="1">Multi-pass membrane protein</topology>
    </subcellularLocation>
</comment>
<keyword evidence="3" id="KW-0444">Lipid biosynthesis</keyword>
<keyword evidence="8" id="KW-0443">Lipid metabolism</keyword>
<dbReference type="SUPFAM" id="SSF56024">
    <property type="entry name" value="Phospholipase D/nuclease"/>
    <property type="match status" value="2"/>
</dbReference>
<sequence>MDWLFSIDSSWPLWRILLVLIPDLIIRLAVLGWVPYRRKPSSALGWLLAIYLIPYIGVAVYLMLGRAKFPKRRRRRQQTVSDLIRETTDNQAIIGTEEGLRRAHLTAARLNSSLGALPLVYGNEIDLMPETGEAIKQMAQAVDEAEDYVHFEFYIVAYDQTSAPLFDALLRAHERGVTVRVLIDHIGSLGFPGYSKLVKMLDESGIDWHRSLPIRPWRGEYQRPDLRNHRKLLVVDGTLGFTGSLNIIDPSYNKRSNLRRGYQWKDQFIACRGPVVRELDAVFGTDWYAETGVILSEELTLELHAPESGGLAAQVVPSGPGFELENNLKLFNHLIYNAAEQLVICSPYFVPDESLKQALVSIGHSGVDVRIYVSEQSNHYIAQKAQESYYDELIEAGVRIFRYPAPTVLHSKFIIVDDDITVIGSSNMDERSFTMNMELSVLIVSEDFASRMYELEQAEYASTSEELELEVWRQRPLGVKYMENVCRLTSSLL</sequence>
<keyword evidence="4 15" id="KW-0808">Transferase</keyword>
<comment type="caution">
    <text evidence="15">The sequence shown here is derived from an EMBL/GenBank/DDBJ whole genome shotgun (WGS) entry which is preliminary data.</text>
</comment>
<evidence type="ECO:0000256" key="2">
    <source>
        <dbReference type="ARBA" id="ARBA00022475"/>
    </source>
</evidence>
<dbReference type="Proteomes" id="UP000243589">
    <property type="component" value="Unassembled WGS sequence"/>
</dbReference>
<dbReference type="SMART" id="SM00155">
    <property type="entry name" value="PLDc"/>
    <property type="match status" value="2"/>
</dbReference>
<dbReference type="EMBL" id="LQQC01000012">
    <property type="protein sequence ID" value="KXZ57264.1"/>
    <property type="molecule type" value="Genomic_DNA"/>
</dbReference>
<dbReference type="GO" id="GO:0008808">
    <property type="term" value="F:cardiolipin synthase activity"/>
    <property type="evidence" value="ECO:0007669"/>
    <property type="project" value="UniProtKB-UniRule"/>
</dbReference>
<evidence type="ECO:0000256" key="1">
    <source>
        <dbReference type="ARBA" id="ARBA00004651"/>
    </source>
</evidence>
<evidence type="ECO:0000259" key="14">
    <source>
        <dbReference type="PROSITE" id="PS50035"/>
    </source>
</evidence>
<keyword evidence="5 13" id="KW-0812">Transmembrane</keyword>
<evidence type="ECO:0000313" key="16">
    <source>
        <dbReference type="Proteomes" id="UP000243589"/>
    </source>
</evidence>
<dbReference type="GO" id="GO:0005886">
    <property type="term" value="C:plasma membrane"/>
    <property type="evidence" value="ECO:0007669"/>
    <property type="project" value="UniProtKB-SubCell"/>
</dbReference>
<dbReference type="Pfam" id="PF13091">
    <property type="entry name" value="PLDc_2"/>
    <property type="match status" value="2"/>
</dbReference>
<keyword evidence="7 13" id="KW-1133">Transmembrane helix</keyword>
<feature type="transmembrane region" description="Helical" evidence="13">
    <location>
        <begin position="12"/>
        <end position="34"/>
    </location>
</feature>
<dbReference type="RefSeq" id="WP_062022561.1">
    <property type="nucleotide sequence ID" value="NZ_JAKRCZ010000014.1"/>
</dbReference>
<keyword evidence="11" id="KW-1208">Phospholipid metabolism</keyword>
<dbReference type="InterPro" id="IPR025202">
    <property type="entry name" value="PLD-like_dom"/>
</dbReference>
<evidence type="ECO:0000256" key="10">
    <source>
        <dbReference type="ARBA" id="ARBA00023209"/>
    </source>
</evidence>
<dbReference type="PANTHER" id="PTHR21248:SF22">
    <property type="entry name" value="PHOSPHOLIPASE D"/>
    <property type="match status" value="1"/>
</dbReference>
<feature type="domain" description="PLD phosphodiesterase" evidence="14">
    <location>
        <begin position="405"/>
        <end position="432"/>
    </location>
</feature>
<evidence type="ECO:0000256" key="8">
    <source>
        <dbReference type="ARBA" id="ARBA00023098"/>
    </source>
</evidence>
<evidence type="ECO:0000256" key="9">
    <source>
        <dbReference type="ARBA" id="ARBA00023136"/>
    </source>
</evidence>
<dbReference type="EC" id="2.7.8.-" evidence="12"/>
<evidence type="ECO:0000256" key="7">
    <source>
        <dbReference type="ARBA" id="ARBA00022989"/>
    </source>
</evidence>
<name>A0A150H5F0_9MICO</name>
<evidence type="ECO:0000313" key="15">
    <source>
        <dbReference type="EMBL" id="KXZ57264.1"/>
    </source>
</evidence>
<evidence type="ECO:0000256" key="6">
    <source>
        <dbReference type="ARBA" id="ARBA00022737"/>
    </source>
</evidence>
<dbReference type="InterPro" id="IPR027379">
    <property type="entry name" value="CLS_N"/>
</dbReference>
<keyword evidence="16" id="KW-1185">Reference proteome</keyword>
<evidence type="ECO:0000256" key="12">
    <source>
        <dbReference type="NCBIfam" id="TIGR04265"/>
    </source>
</evidence>
<feature type="transmembrane region" description="Helical" evidence="13">
    <location>
        <begin position="46"/>
        <end position="64"/>
    </location>
</feature>
<dbReference type="AlphaFoldDB" id="A0A150H5F0"/>
<keyword evidence="10" id="KW-0594">Phospholipid biosynthesis</keyword>
<evidence type="ECO:0000256" key="11">
    <source>
        <dbReference type="ARBA" id="ARBA00023264"/>
    </source>
</evidence>
<dbReference type="PANTHER" id="PTHR21248">
    <property type="entry name" value="CARDIOLIPIN SYNTHASE"/>
    <property type="match status" value="1"/>
</dbReference>
<dbReference type="Pfam" id="PF13396">
    <property type="entry name" value="PLDc_N"/>
    <property type="match status" value="1"/>
</dbReference>
<evidence type="ECO:0000256" key="5">
    <source>
        <dbReference type="ARBA" id="ARBA00022692"/>
    </source>
</evidence>
<dbReference type="InterPro" id="IPR001736">
    <property type="entry name" value="PLipase_D/transphosphatidylase"/>
</dbReference>
<evidence type="ECO:0000256" key="13">
    <source>
        <dbReference type="SAM" id="Phobius"/>
    </source>
</evidence>